<dbReference type="Gene3D" id="3.30.2020.10">
    <property type="entry name" value="NE0471-like N-terminal domain"/>
    <property type="match status" value="1"/>
</dbReference>
<dbReference type="EMBL" id="CP051677">
    <property type="protein sequence ID" value="QJD78047.1"/>
    <property type="molecule type" value="Genomic_DNA"/>
</dbReference>
<proteinExistence type="predicted"/>
<protein>
    <submittedName>
        <fullName evidence="1">DUF2442 domain-containing protein</fullName>
    </submittedName>
</protein>
<dbReference type="SUPFAM" id="SSF143880">
    <property type="entry name" value="NE0471 N-terminal domain-like"/>
    <property type="match status" value="1"/>
</dbReference>
<dbReference type="RefSeq" id="WP_169549991.1">
    <property type="nucleotide sequence ID" value="NZ_CP051677.1"/>
</dbReference>
<accession>A0A7L5DPT1</accession>
<sequence length="94" mass="10548">MIPQLTSVTATGKYTLNLLFADGLAGTLDLSDLAGKGVFKIWDEDDLFFHPYISETGSISWNEQVDIDATNAYLKIKGISFDDWRHRSLQYATD</sequence>
<evidence type="ECO:0000313" key="1">
    <source>
        <dbReference type="EMBL" id="QJD78047.1"/>
    </source>
</evidence>
<organism evidence="1 2">
    <name type="scientific">Spirosoma rhododendri</name>
    <dbReference type="NCBI Taxonomy" id="2728024"/>
    <lineage>
        <taxon>Bacteria</taxon>
        <taxon>Pseudomonadati</taxon>
        <taxon>Bacteroidota</taxon>
        <taxon>Cytophagia</taxon>
        <taxon>Cytophagales</taxon>
        <taxon>Cytophagaceae</taxon>
        <taxon>Spirosoma</taxon>
    </lineage>
</organism>
<dbReference type="KEGG" id="srho:HH216_06165"/>
<evidence type="ECO:0000313" key="2">
    <source>
        <dbReference type="Proteomes" id="UP000501128"/>
    </source>
</evidence>
<gene>
    <name evidence="1" type="ORF">HH216_06165</name>
</gene>
<reference evidence="1 2" key="1">
    <citation type="submission" date="2020-04" db="EMBL/GenBank/DDBJ databases">
        <title>Genome sequencing of novel species.</title>
        <authorList>
            <person name="Heo J."/>
            <person name="Kim S.-J."/>
            <person name="Kim J.-S."/>
            <person name="Hong S.-B."/>
            <person name="Kwon S.-W."/>
        </authorList>
    </citation>
    <scope>NUCLEOTIDE SEQUENCE [LARGE SCALE GENOMIC DNA]</scope>
    <source>
        <strain evidence="1 2">CJU-R4</strain>
    </source>
</reference>
<dbReference type="Proteomes" id="UP000501128">
    <property type="component" value="Chromosome"/>
</dbReference>
<name>A0A7L5DPT1_9BACT</name>
<dbReference type="InterPro" id="IPR036782">
    <property type="entry name" value="NE0471-like_N"/>
</dbReference>
<keyword evidence="2" id="KW-1185">Reference proteome</keyword>
<dbReference type="AlphaFoldDB" id="A0A7L5DPT1"/>